<evidence type="ECO:0000259" key="8">
    <source>
        <dbReference type="PROSITE" id="PS50850"/>
    </source>
</evidence>
<dbReference type="SUPFAM" id="SSF103473">
    <property type="entry name" value="MFS general substrate transporter"/>
    <property type="match status" value="1"/>
</dbReference>
<evidence type="ECO:0000313" key="10">
    <source>
        <dbReference type="Proteomes" id="UP000050488"/>
    </source>
</evidence>
<evidence type="ECO:0000256" key="2">
    <source>
        <dbReference type="ARBA" id="ARBA00022448"/>
    </source>
</evidence>
<accession>A0A0N8W0P3</accession>
<evidence type="ECO:0000256" key="1">
    <source>
        <dbReference type="ARBA" id="ARBA00004651"/>
    </source>
</evidence>
<feature type="domain" description="Major facilitator superfamily (MFS) profile" evidence="8">
    <location>
        <begin position="1"/>
        <end position="413"/>
    </location>
</feature>
<name>A0A0N8W0P3_9CORY</name>
<dbReference type="PROSITE" id="PS00216">
    <property type="entry name" value="SUGAR_TRANSPORT_1"/>
    <property type="match status" value="1"/>
</dbReference>
<comment type="caution">
    <text evidence="9">The sequence shown here is derived from an EMBL/GenBank/DDBJ whole genome shotgun (WGS) entry which is preliminary data.</text>
</comment>
<proteinExistence type="predicted"/>
<dbReference type="GO" id="GO:0022857">
    <property type="term" value="F:transmembrane transporter activity"/>
    <property type="evidence" value="ECO:0007669"/>
    <property type="project" value="InterPro"/>
</dbReference>
<dbReference type="PROSITE" id="PS50850">
    <property type="entry name" value="MFS"/>
    <property type="match status" value="1"/>
</dbReference>
<keyword evidence="10" id="KW-1185">Reference proteome</keyword>
<feature type="transmembrane region" description="Helical" evidence="7">
    <location>
        <begin position="229"/>
        <end position="251"/>
    </location>
</feature>
<protein>
    <submittedName>
        <fullName evidence="9">Multidrug resistance protein MdtL</fullName>
    </submittedName>
</protein>
<sequence length="413" mass="43751">MGVLYFSMAHQQTSSYLWLRVALSMFVVAWGGNQFTSMIVFYRGEGEFADLFVDSMLAIYALGVATGLLGAGTLSDHWGRRKVMLPAPALAMLGSVLIASGEHQGALLASGRFIAGIALGIAMTAGGSWLKELSMPPYEPDARASAGAKRASMTLTTGLALGPVTAGILAQWAIYPGQLIYAVHIALTLAVYPLLLSVPETYRSRSPRGRGLGSMLSDIAVPSLRSKRFLTVVVPMAPWVFGTSFTAQTIVTSRLQGGLEHPVAYTGMISLITMGCGFAIQQIGPRFDTGGRRGPVSALALAALGMACAMFTVWHPSIWGGVLCAVVLGLAYGLGMFIGLAETQRIALPEDLGGLTGIYYCCTYVGMVFPALLTFLGSRFSYPQMLGFGLVMALAGMALAAWAARRRPLGQLR</sequence>
<feature type="transmembrane region" description="Helical" evidence="7">
    <location>
        <begin position="21"/>
        <end position="42"/>
    </location>
</feature>
<evidence type="ECO:0000313" key="9">
    <source>
        <dbReference type="EMBL" id="KQB87258.1"/>
    </source>
</evidence>
<dbReference type="Proteomes" id="UP000050488">
    <property type="component" value="Unassembled WGS sequence"/>
</dbReference>
<keyword evidence="4 7" id="KW-0812">Transmembrane</keyword>
<dbReference type="InterPro" id="IPR050171">
    <property type="entry name" value="MFS_Transporters"/>
</dbReference>
<feature type="transmembrane region" description="Helical" evidence="7">
    <location>
        <begin position="320"/>
        <end position="340"/>
    </location>
</feature>
<keyword evidence="2" id="KW-0813">Transport</keyword>
<dbReference type="Pfam" id="PF07690">
    <property type="entry name" value="MFS_1"/>
    <property type="match status" value="1"/>
</dbReference>
<comment type="subcellular location">
    <subcellularLocation>
        <location evidence="1">Cell membrane</location>
        <topology evidence="1">Multi-pass membrane protein</topology>
    </subcellularLocation>
</comment>
<feature type="transmembrane region" description="Helical" evidence="7">
    <location>
        <begin position="385"/>
        <end position="404"/>
    </location>
</feature>
<evidence type="ECO:0000256" key="5">
    <source>
        <dbReference type="ARBA" id="ARBA00022989"/>
    </source>
</evidence>
<evidence type="ECO:0000256" key="6">
    <source>
        <dbReference type="ARBA" id="ARBA00023136"/>
    </source>
</evidence>
<dbReference type="PATRIC" id="fig|1544413.3.peg.316"/>
<dbReference type="PANTHER" id="PTHR23517:SF3">
    <property type="entry name" value="INTEGRAL MEMBRANE TRANSPORT PROTEIN"/>
    <property type="match status" value="1"/>
</dbReference>
<dbReference type="GO" id="GO:0005886">
    <property type="term" value="C:plasma membrane"/>
    <property type="evidence" value="ECO:0007669"/>
    <property type="project" value="UniProtKB-SubCell"/>
</dbReference>
<feature type="transmembrane region" description="Helical" evidence="7">
    <location>
        <begin position="352"/>
        <end position="373"/>
    </location>
</feature>
<feature type="transmembrane region" description="Helical" evidence="7">
    <location>
        <begin position="296"/>
        <end position="314"/>
    </location>
</feature>
<feature type="transmembrane region" description="Helical" evidence="7">
    <location>
        <begin position="48"/>
        <end position="71"/>
    </location>
</feature>
<dbReference type="STRING" id="1544413.Clow_00313"/>
<feature type="transmembrane region" description="Helical" evidence="7">
    <location>
        <begin position="263"/>
        <end position="284"/>
    </location>
</feature>
<dbReference type="PANTHER" id="PTHR23517">
    <property type="entry name" value="RESISTANCE PROTEIN MDTM, PUTATIVE-RELATED-RELATED"/>
    <property type="match status" value="1"/>
</dbReference>
<dbReference type="OrthoDB" id="5242249at2"/>
<keyword evidence="3" id="KW-1003">Cell membrane</keyword>
<evidence type="ECO:0000256" key="4">
    <source>
        <dbReference type="ARBA" id="ARBA00022692"/>
    </source>
</evidence>
<evidence type="ECO:0000256" key="7">
    <source>
        <dbReference type="SAM" id="Phobius"/>
    </source>
</evidence>
<dbReference type="InterPro" id="IPR020846">
    <property type="entry name" value="MFS_dom"/>
</dbReference>
<evidence type="ECO:0000256" key="3">
    <source>
        <dbReference type="ARBA" id="ARBA00022475"/>
    </source>
</evidence>
<reference evidence="9 10" key="1">
    <citation type="submission" date="2015-10" db="EMBL/GenBank/DDBJ databases">
        <title>Corynebacteirum lowii and Corynebacterium oculi species nova, derived from human clinical disease and and emended description of Corynebacterium mastiditis.</title>
        <authorList>
            <person name="Bernard K."/>
            <person name="Pacheco A.L."/>
            <person name="Mcdougall C."/>
            <person name="Burtx T."/>
            <person name="Weibe D."/>
            <person name="Tyler S."/>
            <person name="Olson A.B."/>
            <person name="Cnockaert M."/>
            <person name="Eguchi H."/>
            <person name="Kuwahara T."/>
            <person name="Nakayama-Imaohji H."/>
            <person name="Boudewijins M."/>
            <person name="Van Hoecke F."/>
            <person name="Bernier A.-M."/>
            <person name="Vandamme P."/>
        </authorList>
    </citation>
    <scope>NUCLEOTIDE SEQUENCE [LARGE SCALE GENOMIC DNA]</scope>
    <source>
        <strain evidence="9 10">NML 130206</strain>
    </source>
</reference>
<keyword evidence="6 7" id="KW-0472">Membrane</keyword>
<dbReference type="EMBL" id="LKEV01000001">
    <property type="protein sequence ID" value="KQB87258.1"/>
    <property type="molecule type" value="Genomic_DNA"/>
</dbReference>
<organism evidence="9 10">
    <name type="scientific">Corynebacterium lowii</name>
    <dbReference type="NCBI Taxonomy" id="1544413"/>
    <lineage>
        <taxon>Bacteria</taxon>
        <taxon>Bacillati</taxon>
        <taxon>Actinomycetota</taxon>
        <taxon>Actinomycetes</taxon>
        <taxon>Mycobacteriales</taxon>
        <taxon>Corynebacteriaceae</taxon>
        <taxon>Corynebacterium</taxon>
    </lineage>
</organism>
<feature type="transmembrane region" description="Helical" evidence="7">
    <location>
        <begin position="179"/>
        <end position="198"/>
    </location>
</feature>
<dbReference type="Gene3D" id="1.20.1250.20">
    <property type="entry name" value="MFS general substrate transporter like domains"/>
    <property type="match status" value="1"/>
</dbReference>
<dbReference type="InterPro" id="IPR036259">
    <property type="entry name" value="MFS_trans_sf"/>
</dbReference>
<dbReference type="InterPro" id="IPR011701">
    <property type="entry name" value="MFS"/>
</dbReference>
<dbReference type="InterPro" id="IPR005829">
    <property type="entry name" value="Sugar_transporter_CS"/>
</dbReference>
<gene>
    <name evidence="9" type="primary">mdtL_1</name>
    <name evidence="9" type="ORF">Clow_00313</name>
</gene>
<dbReference type="AlphaFoldDB" id="A0A0N8W0P3"/>
<feature type="transmembrane region" description="Helical" evidence="7">
    <location>
        <begin position="151"/>
        <end position="173"/>
    </location>
</feature>
<keyword evidence="5 7" id="KW-1133">Transmembrane helix</keyword>